<reference evidence="1 2" key="1">
    <citation type="journal article" date="2022" name="Hortic Res">
        <title>A haplotype resolved chromosomal level avocado genome allows analysis of novel avocado genes.</title>
        <authorList>
            <person name="Nath O."/>
            <person name="Fletcher S.J."/>
            <person name="Hayward A."/>
            <person name="Shaw L.M."/>
            <person name="Masouleh A.K."/>
            <person name="Furtado A."/>
            <person name="Henry R.J."/>
            <person name="Mitter N."/>
        </authorList>
    </citation>
    <scope>NUCLEOTIDE SEQUENCE [LARGE SCALE GENOMIC DNA]</scope>
    <source>
        <strain evidence="2">cv. Hass</strain>
    </source>
</reference>
<keyword evidence="2" id="KW-1185">Reference proteome</keyword>
<accession>A0ACC2MEM2</accession>
<dbReference type="Proteomes" id="UP001234297">
    <property type="component" value="Chromosome 2"/>
</dbReference>
<dbReference type="EMBL" id="CM056810">
    <property type="protein sequence ID" value="KAJ8643607.1"/>
    <property type="molecule type" value="Genomic_DNA"/>
</dbReference>
<name>A0ACC2MEM2_PERAE</name>
<comment type="caution">
    <text evidence="1">The sequence shown here is derived from an EMBL/GenBank/DDBJ whole genome shotgun (WGS) entry which is preliminary data.</text>
</comment>
<evidence type="ECO:0000313" key="1">
    <source>
        <dbReference type="EMBL" id="KAJ8643607.1"/>
    </source>
</evidence>
<evidence type="ECO:0000313" key="2">
    <source>
        <dbReference type="Proteomes" id="UP001234297"/>
    </source>
</evidence>
<proteinExistence type="predicted"/>
<protein>
    <submittedName>
        <fullName evidence="1">Uncharacterized protein</fullName>
    </submittedName>
</protein>
<organism evidence="1 2">
    <name type="scientific">Persea americana</name>
    <name type="common">Avocado</name>
    <dbReference type="NCBI Taxonomy" id="3435"/>
    <lineage>
        <taxon>Eukaryota</taxon>
        <taxon>Viridiplantae</taxon>
        <taxon>Streptophyta</taxon>
        <taxon>Embryophyta</taxon>
        <taxon>Tracheophyta</taxon>
        <taxon>Spermatophyta</taxon>
        <taxon>Magnoliopsida</taxon>
        <taxon>Magnoliidae</taxon>
        <taxon>Laurales</taxon>
        <taxon>Lauraceae</taxon>
        <taxon>Persea</taxon>
    </lineage>
</organism>
<sequence>MRDAVNERNEMERVRNEMGVEIAKLQKKVDQLTAELCNNRGSLDRVIQEQNAVQNDLDLQKEEGERTIESLMAEKASIERKLMESSQSVDDLKGKMEEMVKERNEIE</sequence>
<gene>
    <name evidence="1" type="ORF">MRB53_005355</name>
</gene>